<gene>
    <name evidence="1" type="ORF">POCTA_138.1.T0360314</name>
</gene>
<dbReference type="Proteomes" id="UP000683925">
    <property type="component" value="Unassembled WGS sequence"/>
</dbReference>
<accession>A0A8S1U425</accession>
<organism evidence="1 2">
    <name type="scientific">Paramecium octaurelia</name>
    <dbReference type="NCBI Taxonomy" id="43137"/>
    <lineage>
        <taxon>Eukaryota</taxon>
        <taxon>Sar</taxon>
        <taxon>Alveolata</taxon>
        <taxon>Ciliophora</taxon>
        <taxon>Intramacronucleata</taxon>
        <taxon>Oligohymenophorea</taxon>
        <taxon>Peniculida</taxon>
        <taxon>Parameciidae</taxon>
        <taxon>Paramecium</taxon>
    </lineage>
</organism>
<sequence>MELSKKGDGLRNLIFLISTQNQQEIFNAPLILNDVLNLRMVSQGK</sequence>
<dbReference type="AlphaFoldDB" id="A0A8S1U425"/>
<protein>
    <submittedName>
        <fullName evidence="1">Uncharacterized protein</fullName>
    </submittedName>
</protein>
<proteinExistence type="predicted"/>
<keyword evidence="2" id="KW-1185">Reference proteome</keyword>
<reference evidence="1" key="1">
    <citation type="submission" date="2021-01" db="EMBL/GenBank/DDBJ databases">
        <authorList>
            <consortium name="Genoscope - CEA"/>
            <person name="William W."/>
        </authorList>
    </citation>
    <scope>NUCLEOTIDE SEQUENCE</scope>
</reference>
<comment type="caution">
    <text evidence="1">The sequence shown here is derived from an EMBL/GenBank/DDBJ whole genome shotgun (WGS) entry which is preliminary data.</text>
</comment>
<evidence type="ECO:0000313" key="2">
    <source>
        <dbReference type="Proteomes" id="UP000683925"/>
    </source>
</evidence>
<evidence type="ECO:0000313" key="1">
    <source>
        <dbReference type="EMBL" id="CAD8159304.1"/>
    </source>
</evidence>
<name>A0A8S1U425_PAROT</name>
<dbReference type="EMBL" id="CAJJDP010000036">
    <property type="protein sequence ID" value="CAD8159304.1"/>
    <property type="molecule type" value="Genomic_DNA"/>
</dbReference>